<proteinExistence type="predicted"/>
<evidence type="ECO:0000256" key="1">
    <source>
        <dbReference type="SAM" id="MobiDB-lite"/>
    </source>
</evidence>
<evidence type="ECO:0000313" key="2">
    <source>
        <dbReference type="EMBL" id="CRG92731.1"/>
    </source>
</evidence>
<dbReference type="InterPro" id="IPR011333">
    <property type="entry name" value="SKP1/BTB/POZ_sf"/>
</dbReference>
<dbReference type="CDD" id="cd18186">
    <property type="entry name" value="BTB_POZ_ZBTB_KLHL-like"/>
    <property type="match status" value="1"/>
</dbReference>
<gene>
    <name evidence="2" type="ORF">PISL3812_09797</name>
</gene>
<dbReference type="OrthoDB" id="5326346at2759"/>
<name>A0A0U1MCA1_TALIS</name>
<dbReference type="Proteomes" id="UP000054383">
    <property type="component" value="Unassembled WGS sequence"/>
</dbReference>
<dbReference type="STRING" id="28573.A0A0U1MCA1"/>
<protein>
    <submittedName>
        <fullName evidence="2">Uncharacterized protein</fullName>
    </submittedName>
</protein>
<keyword evidence="3" id="KW-1185">Reference proteome</keyword>
<dbReference type="OMA" id="MNVIHGR"/>
<evidence type="ECO:0000313" key="3">
    <source>
        <dbReference type="Proteomes" id="UP000054383"/>
    </source>
</evidence>
<feature type="region of interest" description="Disordered" evidence="1">
    <location>
        <begin position="50"/>
        <end position="82"/>
    </location>
</feature>
<accession>A0A0U1MCA1</accession>
<dbReference type="AlphaFoldDB" id="A0A0U1MCA1"/>
<sequence length="382" mass="43143">MDPLTHVIDPNGEVIIVLLNAGSSFAEMSEDKNKKKGCQFVLDPLEPLSPPIAEPAISEDPTPTDEPILSAEPVPTGDTPAERAVQQPVETGIVPESLDGNSFRIQVSAKHLMFASSFFRKLLTGLWKENVTNLERSPVEITAEDWDIEALLILLRAIHGQQYQILRKLTLEMLAKVAVLADYYDCKEAVYIWTTTWIDAQEEEVPKTCSRDSFLWLWISWFFQLPARFEETTSTIMSWSDGWIDNLGLPIPDRVIGAMNKRREEVIDNLICRIHQTQKDFLNGSRGCIYECRSIMYGALTKEMQSNDLLSPLPTSPFPGKNYQQLAQKVSKFKSPQWTAWTSRSSAFDSPYRHNCLNSTFATIFSGLNGTIEGLHLYSFIS</sequence>
<reference evidence="2 3" key="1">
    <citation type="submission" date="2015-04" db="EMBL/GenBank/DDBJ databases">
        <authorList>
            <person name="Syromyatnikov M.Y."/>
            <person name="Popov V.N."/>
        </authorList>
    </citation>
    <scope>NUCLEOTIDE SEQUENCE [LARGE SCALE GENOMIC DNA]</scope>
    <source>
        <strain evidence="2">WF-38-12</strain>
    </source>
</reference>
<organism evidence="2 3">
    <name type="scientific">Talaromyces islandicus</name>
    <name type="common">Penicillium islandicum</name>
    <dbReference type="NCBI Taxonomy" id="28573"/>
    <lineage>
        <taxon>Eukaryota</taxon>
        <taxon>Fungi</taxon>
        <taxon>Dikarya</taxon>
        <taxon>Ascomycota</taxon>
        <taxon>Pezizomycotina</taxon>
        <taxon>Eurotiomycetes</taxon>
        <taxon>Eurotiomycetidae</taxon>
        <taxon>Eurotiales</taxon>
        <taxon>Trichocomaceae</taxon>
        <taxon>Talaromyces</taxon>
        <taxon>Talaromyces sect. Islandici</taxon>
    </lineage>
</organism>
<dbReference type="SUPFAM" id="SSF54695">
    <property type="entry name" value="POZ domain"/>
    <property type="match status" value="1"/>
</dbReference>
<dbReference type="Gene3D" id="3.30.710.10">
    <property type="entry name" value="Potassium Channel Kv1.1, Chain A"/>
    <property type="match status" value="1"/>
</dbReference>
<dbReference type="EMBL" id="CVMT01000015">
    <property type="protein sequence ID" value="CRG92731.1"/>
    <property type="molecule type" value="Genomic_DNA"/>
</dbReference>